<dbReference type="GO" id="GO:0046872">
    <property type="term" value="F:metal ion binding"/>
    <property type="evidence" value="ECO:0007669"/>
    <property type="project" value="UniProtKB-KW"/>
</dbReference>
<organism evidence="10 11">
    <name type="scientific">Colwellia chukchiensis</name>
    <dbReference type="NCBI Taxonomy" id="641665"/>
    <lineage>
        <taxon>Bacteria</taxon>
        <taxon>Pseudomonadati</taxon>
        <taxon>Pseudomonadota</taxon>
        <taxon>Gammaproteobacteria</taxon>
        <taxon>Alteromonadales</taxon>
        <taxon>Colwelliaceae</taxon>
        <taxon>Colwellia</taxon>
    </lineage>
</organism>
<dbReference type="InterPro" id="IPR013130">
    <property type="entry name" value="Fe3_Rdtase_TM_dom"/>
</dbReference>
<dbReference type="PANTHER" id="PTHR36964:SF1">
    <property type="entry name" value="PROTEIN-METHIONINE-SULFOXIDE REDUCTASE HEME-BINDING SUBUNIT MSRQ"/>
    <property type="match status" value="1"/>
</dbReference>
<dbReference type="GO" id="GO:0020037">
    <property type="term" value="F:heme binding"/>
    <property type="evidence" value="ECO:0007669"/>
    <property type="project" value="UniProtKB-UniRule"/>
</dbReference>
<keyword evidence="2 8" id="KW-0813">Transport</keyword>
<dbReference type="GO" id="GO:0030091">
    <property type="term" value="P:protein repair"/>
    <property type="evidence" value="ECO:0007669"/>
    <property type="project" value="UniProtKB-UniRule"/>
</dbReference>
<dbReference type="HAMAP" id="MF_01207">
    <property type="entry name" value="MsrQ"/>
    <property type="match status" value="1"/>
</dbReference>
<evidence type="ECO:0000256" key="5">
    <source>
        <dbReference type="ARBA" id="ARBA00022989"/>
    </source>
</evidence>
<evidence type="ECO:0000259" key="9">
    <source>
        <dbReference type="Pfam" id="PF01794"/>
    </source>
</evidence>
<dbReference type="Pfam" id="PF01794">
    <property type="entry name" value="Ferric_reduct"/>
    <property type="match status" value="1"/>
</dbReference>
<dbReference type="PANTHER" id="PTHR36964">
    <property type="entry name" value="PROTEIN-METHIONINE-SULFOXIDE REDUCTASE HEME-BINDING SUBUNIT MSRQ"/>
    <property type="match status" value="1"/>
</dbReference>
<feature type="transmembrane region" description="Helical" evidence="8">
    <location>
        <begin position="56"/>
        <end position="78"/>
    </location>
</feature>
<keyword evidence="3 8" id="KW-0349">Heme</keyword>
<evidence type="ECO:0000313" key="11">
    <source>
        <dbReference type="Proteomes" id="UP000199297"/>
    </source>
</evidence>
<dbReference type="STRING" id="641665.GCA_002104455_00162"/>
<keyword evidence="7 8" id="KW-0472">Membrane</keyword>
<dbReference type="NCBIfam" id="NF003831">
    <property type="entry name" value="PRK05419.1-2"/>
    <property type="match status" value="1"/>
</dbReference>
<comment type="subunit">
    <text evidence="8">Heterodimer of a catalytic subunit (MsrP) and a heme-binding subunit (MsrQ).</text>
</comment>
<evidence type="ECO:0000256" key="6">
    <source>
        <dbReference type="ARBA" id="ARBA00023004"/>
    </source>
</evidence>
<comment type="similarity">
    <text evidence="8">Belongs to the MsrQ family.</text>
</comment>
<comment type="cofactor">
    <cofactor evidence="8">
        <name>heme b</name>
        <dbReference type="ChEBI" id="CHEBI:60344"/>
    </cofactor>
    <text evidence="8">Binds 1 heme b (iron(II)-protoporphyrin IX) group per subunit.</text>
</comment>
<evidence type="ECO:0000256" key="3">
    <source>
        <dbReference type="ARBA" id="ARBA00022617"/>
    </source>
</evidence>
<dbReference type="GO" id="GO:0009055">
    <property type="term" value="F:electron transfer activity"/>
    <property type="evidence" value="ECO:0007669"/>
    <property type="project" value="UniProtKB-UniRule"/>
</dbReference>
<dbReference type="GO" id="GO:0005886">
    <property type="term" value="C:plasma membrane"/>
    <property type="evidence" value="ECO:0007669"/>
    <property type="project" value="UniProtKB-SubCell"/>
</dbReference>
<comment type="subcellular location">
    <subcellularLocation>
        <location evidence="8">Cell membrane</location>
        <topology evidence="8">Multi-pass membrane protein</topology>
    </subcellularLocation>
    <subcellularLocation>
        <location evidence="1">Membrane</location>
        <topology evidence="1">Multi-pass membrane protein</topology>
    </subcellularLocation>
</comment>
<protein>
    <recommendedName>
        <fullName evidence="8">Protein-methionine-sulfoxide reductase heme-binding subunit MsrQ</fullName>
    </recommendedName>
    <alternativeName>
        <fullName evidence="8">Flavocytochrome MsrQ</fullName>
    </alternativeName>
</protein>
<dbReference type="Proteomes" id="UP000199297">
    <property type="component" value="Unassembled WGS sequence"/>
</dbReference>
<reference evidence="11" key="1">
    <citation type="submission" date="2016-10" db="EMBL/GenBank/DDBJ databases">
        <authorList>
            <person name="Varghese N."/>
            <person name="Submissions S."/>
        </authorList>
    </citation>
    <scope>NUCLEOTIDE SEQUENCE [LARGE SCALE GENOMIC DNA]</scope>
    <source>
        <strain evidence="11">CGMCC 1.9127</strain>
    </source>
</reference>
<keyword evidence="8" id="KW-0249">Electron transport</keyword>
<dbReference type="AlphaFoldDB" id="A0A1H7HM99"/>
<keyword evidence="11" id="KW-1185">Reference proteome</keyword>
<feature type="transmembrane region" description="Helical" evidence="8">
    <location>
        <begin position="186"/>
        <end position="202"/>
    </location>
</feature>
<name>A0A1H7HM99_9GAMM</name>
<dbReference type="GO" id="GO:0016679">
    <property type="term" value="F:oxidoreductase activity, acting on diphenols and related substances as donors"/>
    <property type="evidence" value="ECO:0007669"/>
    <property type="project" value="TreeGrafter"/>
</dbReference>
<feature type="domain" description="Ferric oxidoreductase" evidence="9">
    <location>
        <begin position="65"/>
        <end position="174"/>
    </location>
</feature>
<keyword evidence="8" id="KW-0285">Flavoprotein</keyword>
<dbReference type="EMBL" id="FOBI01000001">
    <property type="protein sequence ID" value="SEK51391.1"/>
    <property type="molecule type" value="Genomic_DNA"/>
</dbReference>
<keyword evidence="8" id="KW-0479">Metal-binding</keyword>
<keyword evidence="4 8" id="KW-0812">Transmembrane</keyword>
<evidence type="ECO:0000256" key="7">
    <source>
        <dbReference type="ARBA" id="ARBA00023136"/>
    </source>
</evidence>
<dbReference type="GO" id="GO:0010181">
    <property type="term" value="F:FMN binding"/>
    <property type="evidence" value="ECO:0007669"/>
    <property type="project" value="UniProtKB-UniRule"/>
</dbReference>
<evidence type="ECO:0000313" key="10">
    <source>
        <dbReference type="EMBL" id="SEK51391.1"/>
    </source>
</evidence>
<comment type="function">
    <text evidence="8">Part of the MsrPQ system that repairs oxidized periplasmic proteins containing methionine sulfoxide residues (Met-O), using respiratory chain electrons. Thus protects these proteins from oxidative-stress damage caused by reactive species of oxygen and chlorine generated by the host defense mechanisms. MsrPQ is essential for the maintenance of envelope integrity under bleach stress, rescuing a wide series of structurally unrelated periplasmic proteins from methionine oxidation. MsrQ provides electrons for reduction to the reductase catalytic subunit MsrP, using the quinone pool of the respiratory chain.</text>
</comment>
<feature type="transmembrane region" description="Helical" evidence="8">
    <location>
        <begin position="23"/>
        <end position="44"/>
    </location>
</feature>
<dbReference type="InterPro" id="IPR022837">
    <property type="entry name" value="MsrQ-like"/>
</dbReference>
<keyword evidence="5 8" id="KW-1133">Transmembrane helix</keyword>
<feature type="transmembrane region" description="Helical" evidence="8">
    <location>
        <begin position="163"/>
        <end position="180"/>
    </location>
</feature>
<keyword evidence="8" id="KW-0288">FMN</keyword>
<feature type="transmembrane region" description="Helical" evidence="8">
    <location>
        <begin position="90"/>
        <end position="110"/>
    </location>
</feature>
<evidence type="ECO:0000256" key="1">
    <source>
        <dbReference type="ARBA" id="ARBA00004141"/>
    </source>
</evidence>
<keyword evidence="6 8" id="KW-0408">Iron</keyword>
<gene>
    <name evidence="8" type="primary">msrQ</name>
    <name evidence="10" type="ORF">SAMN05216262_101543</name>
</gene>
<accession>A0A1H7HM99</accession>
<evidence type="ECO:0000256" key="2">
    <source>
        <dbReference type="ARBA" id="ARBA00022448"/>
    </source>
</evidence>
<dbReference type="RefSeq" id="WP_233143765.1">
    <property type="nucleotide sequence ID" value="NZ_FOBI01000001.1"/>
</dbReference>
<feature type="transmembrane region" description="Helical" evidence="8">
    <location>
        <begin position="130"/>
        <end position="151"/>
    </location>
</feature>
<keyword evidence="8" id="KW-1003">Cell membrane</keyword>
<comment type="cofactor">
    <cofactor evidence="8">
        <name>FMN</name>
        <dbReference type="ChEBI" id="CHEBI:58210"/>
    </cofactor>
    <text evidence="8">Binds 1 FMN per subunit.</text>
</comment>
<evidence type="ECO:0000256" key="8">
    <source>
        <dbReference type="HAMAP-Rule" id="MF_01207"/>
    </source>
</evidence>
<sequence>MSSDAKNTAIFTVKAQRLRRRVWLLKLVIHCAALLPLLAIYSLAFADQLGADPVKAVMHFTGIGGFNLLLLTLTVTPLAKTFRAGYLLKVRRLLGLYSFSYGLCHVLSFLAFEVQFDWRLFVAEIIDRPYITIGMTAFTILLALAITSVSALQNKLGKNWQKLHNFVYVAALLIAWHFYWSVKSNIVEPLIYLLMVLVLLSLRKQKISRWLR</sequence>
<proteinExistence type="inferred from homology"/>
<evidence type="ECO:0000256" key="4">
    <source>
        <dbReference type="ARBA" id="ARBA00022692"/>
    </source>
</evidence>